<keyword evidence="3" id="KW-1185">Reference proteome</keyword>
<evidence type="ECO:0000313" key="3">
    <source>
        <dbReference type="Proteomes" id="UP000469440"/>
    </source>
</evidence>
<organism evidence="2 3">
    <name type="scientific">Caproicibacter fermentans</name>
    <dbReference type="NCBI Taxonomy" id="2576756"/>
    <lineage>
        <taxon>Bacteria</taxon>
        <taxon>Bacillati</taxon>
        <taxon>Bacillota</taxon>
        <taxon>Clostridia</taxon>
        <taxon>Eubacteriales</taxon>
        <taxon>Acutalibacteraceae</taxon>
        <taxon>Caproicibacter</taxon>
    </lineage>
</organism>
<proteinExistence type="predicted"/>
<feature type="domain" description="Rv2525c-like glycoside hydrolase-like" evidence="1">
    <location>
        <begin position="31"/>
        <end position="157"/>
    </location>
</feature>
<name>A0A6N8I2W5_9FIRM</name>
<dbReference type="InterPro" id="IPR015020">
    <property type="entry name" value="Rv2525c-like_Glyco_Hydro-like"/>
</dbReference>
<gene>
    <name evidence="2" type="ORF">CAFE_28280</name>
</gene>
<dbReference type="EMBL" id="VWXL01000083">
    <property type="protein sequence ID" value="MVB12097.1"/>
    <property type="molecule type" value="Genomic_DNA"/>
</dbReference>
<accession>A0A6N8I2W5</accession>
<comment type="caution">
    <text evidence="2">The sequence shown here is derived from an EMBL/GenBank/DDBJ whole genome shotgun (WGS) entry which is preliminary data.</text>
</comment>
<dbReference type="RefSeq" id="WP_066644337.1">
    <property type="nucleotide sequence ID" value="NZ_VWXL01000083.1"/>
</dbReference>
<dbReference type="InterPro" id="IPR017853">
    <property type="entry name" value="GH"/>
</dbReference>
<dbReference type="Gene3D" id="3.20.20.80">
    <property type="entry name" value="Glycosidases"/>
    <property type="match status" value="1"/>
</dbReference>
<protein>
    <recommendedName>
        <fullName evidence="1">Rv2525c-like glycoside hydrolase-like domain-containing protein</fullName>
    </recommendedName>
</protein>
<evidence type="ECO:0000259" key="1">
    <source>
        <dbReference type="Pfam" id="PF08924"/>
    </source>
</evidence>
<dbReference type="Pfam" id="PF08924">
    <property type="entry name" value="Rv2525c_GlyHyd-like"/>
    <property type="match status" value="1"/>
</dbReference>
<dbReference type="AlphaFoldDB" id="A0A6N8I2W5"/>
<reference evidence="2 3" key="1">
    <citation type="submission" date="2019-09" db="EMBL/GenBank/DDBJ databases">
        <title>Genome sequence of Clostridium sp. EA1.</title>
        <authorList>
            <person name="Poehlein A."/>
            <person name="Bengelsdorf F.R."/>
            <person name="Daniel R."/>
        </authorList>
    </citation>
    <scope>NUCLEOTIDE SEQUENCE [LARGE SCALE GENOMIC DNA]</scope>
    <source>
        <strain evidence="2 3">EA1</strain>
    </source>
</reference>
<dbReference type="Proteomes" id="UP000469440">
    <property type="component" value="Unassembled WGS sequence"/>
</dbReference>
<evidence type="ECO:0000313" key="2">
    <source>
        <dbReference type="EMBL" id="MVB12097.1"/>
    </source>
</evidence>
<dbReference type="SUPFAM" id="SSF51445">
    <property type="entry name" value="(Trans)glycosidases"/>
    <property type="match status" value="1"/>
</dbReference>
<sequence>MATLSGTVSKLSSGARGADTATKLTATSAAKLKNAGCAFAIRYVSRSTPEPSGDLTNSEAINILNAGLALMVVQHVRNSGWSPSASLGSSDGAACVTNCKSVGLLTGSSVWCDLEGVSTSANAQSIIDYCNNWEKAVTNAGYKAGLYVGANCGLTGHQLYLNLTFKYYWKSMSNVPSVENTGYQMVQSATKEISWTENGKTVTLEYDPDTVQTDGHGNTPYALVPGNASFTCDTHSTVTIQRGKKYTARITCSQYPKVIAGTGGIVSISMASQSGNDYYFAFTGTQAGSTGIYINNSSSAVFVCKVV</sequence>
<dbReference type="OrthoDB" id="1795295at2"/>